<feature type="domain" description="Thiamine pyrophosphate enzyme N-terminal TPP-binding" evidence="14">
    <location>
        <begin position="34"/>
        <end position="149"/>
    </location>
</feature>
<dbReference type="InterPro" id="IPR029061">
    <property type="entry name" value="THDP-binding"/>
</dbReference>
<evidence type="ECO:0000259" key="13">
    <source>
        <dbReference type="Pfam" id="PF02775"/>
    </source>
</evidence>
<dbReference type="PROSITE" id="PS00187">
    <property type="entry name" value="TPP_ENZYMES"/>
    <property type="match status" value="1"/>
</dbReference>
<dbReference type="Gene3D" id="3.40.50.1220">
    <property type="entry name" value="TPP-binding domain"/>
    <property type="match status" value="1"/>
</dbReference>
<keyword evidence="9 11" id="KW-0786">Thiamine pyrophosphate</keyword>
<accession>A0ABP2QS63</accession>
<dbReference type="InterPro" id="IPR012846">
    <property type="entry name" value="Acetolactate_synth_lsu"/>
</dbReference>
<evidence type="ECO:0000313" key="16">
    <source>
        <dbReference type="Proteomes" id="UP000008948"/>
    </source>
</evidence>
<dbReference type="SUPFAM" id="SSF52467">
    <property type="entry name" value="DHS-like NAD/FAD-binding domain"/>
    <property type="match status" value="1"/>
</dbReference>
<sequence length="615" mass="67374">MRSSRSFFIVLSSRRVGKMANHPRMQESADGKRMSGAEMVVQALIDQGVEHLFGYPGGAVLPIFDVIYQQDVVRHILVRHEQAAGHAAEGYARSTGKVGVMLVTSGPGATNAVTPLQDALMDSIPLVCFSGQVPTTVIGTNGFQEADTVGITKPCTKYNCLVEDVNDLAKIIHEAFTIAQSGRPGPVLIDIPKDIQFASGIYRAPQISASVPSYSKTKEEAIECAVSLLATAKRPVIYSGGGVISSGPKAVQFLRELVQLGDFPITSTLMGLGAYPASGKNWLGMLGMHGTYEANMAMHDCDVMLAVGARFDDRITGRLDAFAPHARIIHIDIDPSSINKIVKVEVPLVGDVAHVLGDINRRLHMQHPIFKSENREMWWAQIDCWKARNSLAYAERKDVIMPQYALERLHALTKDACAYITTDVGQHQMWAAQYYRFDEPKHWMTSGGLGTMGYGLPAAIGVQIANPDALVLCISGDASIQMNIQELATAIQHNTPVKIFILNNQYMGMVRQWQQLLHGNRLSHSYTEAMPDFVKLAESYGAVGIRCSKPDELDDKIQQMIDCDKPVLFDCRVHNLENCFPMIPSGCAHNDMLLPDEANDEVIANAISDDGQILV</sequence>
<comment type="cofactor">
    <cofactor evidence="11">
        <name>thiamine diphosphate</name>
        <dbReference type="ChEBI" id="CHEBI:58937"/>
    </cofactor>
    <text evidence="11">Binds 1 thiamine pyrophosphate per subunit.</text>
</comment>
<protein>
    <recommendedName>
        <fullName evidence="4 11">Acetolactate synthase</fullName>
        <ecNumber evidence="4 11">2.2.1.6</ecNumber>
    </recommendedName>
</protein>
<evidence type="ECO:0000259" key="14">
    <source>
        <dbReference type="Pfam" id="PF02776"/>
    </source>
</evidence>
<evidence type="ECO:0000256" key="3">
    <source>
        <dbReference type="ARBA" id="ARBA00007812"/>
    </source>
</evidence>
<organism evidence="15 16">
    <name type="scientific">Bartonella vinsonii subsp. arupensis Pm136co</name>
    <dbReference type="NCBI Taxonomy" id="1094561"/>
    <lineage>
        <taxon>Bacteria</taxon>
        <taxon>Pseudomonadati</taxon>
        <taxon>Pseudomonadota</taxon>
        <taxon>Alphaproteobacteria</taxon>
        <taxon>Hyphomicrobiales</taxon>
        <taxon>Bartonellaceae</taxon>
        <taxon>Bartonella</taxon>
    </lineage>
</organism>
<dbReference type="InterPro" id="IPR039368">
    <property type="entry name" value="AHAS_TPP"/>
</dbReference>
<dbReference type="EMBL" id="AIMH01000035">
    <property type="protein sequence ID" value="EJF97550.1"/>
    <property type="molecule type" value="Genomic_DNA"/>
</dbReference>
<evidence type="ECO:0000256" key="7">
    <source>
        <dbReference type="ARBA" id="ARBA00022723"/>
    </source>
</evidence>
<evidence type="ECO:0000259" key="12">
    <source>
        <dbReference type="Pfam" id="PF00205"/>
    </source>
</evidence>
<dbReference type="NCBIfam" id="TIGR00118">
    <property type="entry name" value="acolac_lg"/>
    <property type="match status" value="1"/>
</dbReference>
<keyword evidence="16" id="KW-1185">Reference proteome</keyword>
<evidence type="ECO:0000256" key="10">
    <source>
        <dbReference type="ARBA" id="ARBA00023304"/>
    </source>
</evidence>
<comment type="similarity">
    <text evidence="3 11">Belongs to the TPP enzyme family.</text>
</comment>
<evidence type="ECO:0000313" key="15">
    <source>
        <dbReference type="EMBL" id="EJF97550.1"/>
    </source>
</evidence>
<dbReference type="InterPro" id="IPR000399">
    <property type="entry name" value="TPP-bd_CS"/>
</dbReference>
<dbReference type="PANTHER" id="PTHR18968:SF13">
    <property type="entry name" value="ACETOLACTATE SYNTHASE CATALYTIC SUBUNIT, MITOCHONDRIAL"/>
    <property type="match status" value="1"/>
</dbReference>
<dbReference type="Pfam" id="PF02775">
    <property type="entry name" value="TPP_enzyme_C"/>
    <property type="match status" value="1"/>
</dbReference>
<dbReference type="InterPro" id="IPR012000">
    <property type="entry name" value="Thiamin_PyroP_enz_cen_dom"/>
</dbReference>
<dbReference type="InterPro" id="IPR045229">
    <property type="entry name" value="TPP_enz"/>
</dbReference>
<dbReference type="CDD" id="cd02015">
    <property type="entry name" value="TPP_AHAS"/>
    <property type="match status" value="1"/>
</dbReference>
<evidence type="ECO:0000256" key="1">
    <source>
        <dbReference type="ARBA" id="ARBA00004974"/>
    </source>
</evidence>
<evidence type="ECO:0000256" key="11">
    <source>
        <dbReference type="RuleBase" id="RU003591"/>
    </source>
</evidence>
<comment type="pathway">
    <text evidence="2 11">Amino-acid biosynthesis; L-valine biosynthesis; L-valine from pyruvate: step 1/4.</text>
</comment>
<reference evidence="15 16" key="1">
    <citation type="submission" date="2012-03" db="EMBL/GenBank/DDBJ databases">
        <title>The Genome Sequence of Bartonella vinsonii subsp. arupensis str. Pm136co.</title>
        <authorList>
            <consortium name="The Broad Institute Genome Sequencing Platform"/>
            <consortium name="The Broad Institute Genome Sequencing Center for Infectious Disease"/>
            <person name="Feldgarden M."/>
            <person name="Kirby J."/>
            <person name="Kosoy M."/>
            <person name="Birtles R."/>
            <person name="Probert W.S."/>
            <person name="Chiaraviglio L."/>
            <person name="Young S.K."/>
            <person name="Zeng Q."/>
            <person name="Gargeya S."/>
            <person name="Fitzgerald M."/>
            <person name="Haas B."/>
            <person name="Abouelleil A."/>
            <person name="Alvarado L."/>
            <person name="Arachchi H.M."/>
            <person name="Berlin A."/>
            <person name="Chapman S.B."/>
            <person name="Gearin G."/>
            <person name="Goldberg J."/>
            <person name="Griggs A."/>
            <person name="Gujja S."/>
            <person name="Hansen M."/>
            <person name="Heiman D."/>
            <person name="Howarth C."/>
            <person name="Larimer J."/>
            <person name="Lui A."/>
            <person name="MacDonald P.J.P."/>
            <person name="McCowen C."/>
            <person name="Montmayeur A."/>
            <person name="Murphy C."/>
            <person name="Neiman D."/>
            <person name="Pearson M."/>
            <person name="Priest M."/>
            <person name="Roberts A."/>
            <person name="Saif S."/>
            <person name="Shea T."/>
            <person name="Sisk P."/>
            <person name="Stolte C."/>
            <person name="Sykes S."/>
            <person name="Wortman J."/>
            <person name="Nusbaum C."/>
            <person name="Birren B."/>
        </authorList>
    </citation>
    <scope>NUCLEOTIDE SEQUENCE [LARGE SCALE GENOMIC DNA]</scope>
    <source>
        <strain evidence="15 16">Pm136co</strain>
    </source>
</reference>
<evidence type="ECO:0000256" key="9">
    <source>
        <dbReference type="ARBA" id="ARBA00023052"/>
    </source>
</evidence>
<dbReference type="InterPro" id="IPR012001">
    <property type="entry name" value="Thiamin_PyroP_enz_TPP-bd_dom"/>
</dbReference>
<keyword evidence="5 11" id="KW-0028">Amino-acid biosynthesis</keyword>
<keyword evidence="7 11" id="KW-0479">Metal-binding</keyword>
<dbReference type="NCBIfam" id="NF006581">
    <property type="entry name" value="PRK09107.1"/>
    <property type="match status" value="1"/>
</dbReference>
<dbReference type="CDD" id="cd07035">
    <property type="entry name" value="TPP_PYR_POX_like"/>
    <property type="match status" value="1"/>
</dbReference>
<dbReference type="EC" id="2.2.1.6" evidence="4 11"/>
<keyword evidence="6 11" id="KW-0808">Transferase</keyword>
<evidence type="ECO:0000256" key="5">
    <source>
        <dbReference type="ARBA" id="ARBA00022605"/>
    </source>
</evidence>
<keyword evidence="10 11" id="KW-0100">Branched-chain amino acid biosynthesis</keyword>
<gene>
    <name evidence="15" type="ORF">MEI_01244</name>
</gene>
<proteinExistence type="inferred from homology"/>
<keyword evidence="8 11" id="KW-0460">Magnesium</keyword>
<evidence type="ECO:0000256" key="4">
    <source>
        <dbReference type="ARBA" id="ARBA00013145"/>
    </source>
</evidence>
<dbReference type="InterPro" id="IPR011766">
    <property type="entry name" value="TPP_enzyme_TPP-bd"/>
</dbReference>
<comment type="catalytic activity">
    <reaction evidence="11">
        <text>2 pyruvate + H(+) = (2S)-2-acetolactate + CO2</text>
        <dbReference type="Rhea" id="RHEA:25249"/>
        <dbReference type="ChEBI" id="CHEBI:15361"/>
        <dbReference type="ChEBI" id="CHEBI:15378"/>
        <dbReference type="ChEBI" id="CHEBI:16526"/>
        <dbReference type="ChEBI" id="CHEBI:58476"/>
        <dbReference type="EC" id="2.2.1.6"/>
    </reaction>
</comment>
<comment type="pathway">
    <text evidence="1 11">Amino-acid biosynthesis; L-isoleucine biosynthesis; L-isoleucine from 2-oxobutanoate: step 1/4.</text>
</comment>
<evidence type="ECO:0000256" key="8">
    <source>
        <dbReference type="ARBA" id="ARBA00022842"/>
    </source>
</evidence>
<dbReference type="PANTHER" id="PTHR18968">
    <property type="entry name" value="THIAMINE PYROPHOSPHATE ENZYMES"/>
    <property type="match status" value="1"/>
</dbReference>
<dbReference type="InterPro" id="IPR029035">
    <property type="entry name" value="DHS-like_NAD/FAD-binding_dom"/>
</dbReference>
<name>A0ABP2QS63_BARVI</name>
<dbReference type="Pfam" id="PF02776">
    <property type="entry name" value="TPP_enzyme_N"/>
    <property type="match status" value="1"/>
</dbReference>
<dbReference type="SUPFAM" id="SSF52518">
    <property type="entry name" value="Thiamin diphosphate-binding fold (THDP-binding)"/>
    <property type="match status" value="2"/>
</dbReference>
<feature type="domain" description="Thiamine pyrophosphate enzyme TPP-binding" evidence="13">
    <location>
        <begin position="423"/>
        <end position="571"/>
    </location>
</feature>
<evidence type="ECO:0000256" key="2">
    <source>
        <dbReference type="ARBA" id="ARBA00005025"/>
    </source>
</evidence>
<feature type="domain" description="Thiamine pyrophosphate enzyme central" evidence="12">
    <location>
        <begin position="222"/>
        <end position="357"/>
    </location>
</feature>
<evidence type="ECO:0000256" key="6">
    <source>
        <dbReference type="ARBA" id="ARBA00022679"/>
    </source>
</evidence>
<comment type="caution">
    <text evidence="15">The sequence shown here is derived from an EMBL/GenBank/DDBJ whole genome shotgun (WGS) entry which is preliminary data.</text>
</comment>
<dbReference type="Pfam" id="PF00205">
    <property type="entry name" value="TPP_enzyme_M"/>
    <property type="match status" value="1"/>
</dbReference>
<comment type="cofactor">
    <cofactor evidence="11">
        <name>Mg(2+)</name>
        <dbReference type="ChEBI" id="CHEBI:18420"/>
    </cofactor>
    <text evidence="11">Binds 1 Mg(2+) ion per subunit.</text>
</comment>
<dbReference type="Gene3D" id="3.40.50.970">
    <property type="match status" value="2"/>
</dbReference>
<dbReference type="Proteomes" id="UP000008948">
    <property type="component" value="Unassembled WGS sequence"/>
</dbReference>